<feature type="domain" description="Glycosyl transferase family 1" evidence="4">
    <location>
        <begin position="521"/>
        <end position="685"/>
    </location>
</feature>
<keyword evidence="2" id="KW-0328">Glycosyltransferase</keyword>
<dbReference type="InterPro" id="IPR028098">
    <property type="entry name" value="Glyco_trans_4-like_N"/>
</dbReference>
<feature type="domain" description="Glycosyltransferase subfamily 4-like N-terminal" evidence="5">
    <location>
        <begin position="319"/>
        <end position="500"/>
    </location>
</feature>
<dbReference type="Pfam" id="PF13579">
    <property type="entry name" value="Glyco_trans_4_4"/>
    <property type="match status" value="1"/>
</dbReference>
<dbReference type="PANTHER" id="PTHR45947:SF3">
    <property type="entry name" value="SULFOQUINOVOSYL TRANSFERASE SQD2"/>
    <property type="match status" value="1"/>
</dbReference>
<gene>
    <name evidence="6" type="ORF">ACFO7V_03125</name>
</gene>
<evidence type="ECO:0000313" key="7">
    <source>
        <dbReference type="Proteomes" id="UP001595884"/>
    </source>
</evidence>
<dbReference type="RefSeq" id="WP_346058943.1">
    <property type="nucleotide sequence ID" value="NZ_BAAAVQ010000019.1"/>
</dbReference>
<dbReference type="InterPro" id="IPR001296">
    <property type="entry name" value="Glyco_trans_1"/>
</dbReference>
<protein>
    <recommendedName>
        <fullName evidence="1">D-inositol 3-phosphate glycosyltransferase</fullName>
    </recommendedName>
</protein>
<evidence type="ECO:0000256" key="1">
    <source>
        <dbReference type="ARBA" id="ARBA00021292"/>
    </source>
</evidence>
<evidence type="ECO:0000256" key="2">
    <source>
        <dbReference type="ARBA" id="ARBA00022676"/>
    </source>
</evidence>
<keyword evidence="7" id="KW-1185">Reference proteome</keyword>
<reference evidence="7" key="1">
    <citation type="journal article" date="2019" name="Int. J. Syst. Evol. Microbiol.">
        <title>The Global Catalogue of Microorganisms (GCM) 10K type strain sequencing project: providing services to taxonomists for standard genome sequencing and annotation.</title>
        <authorList>
            <consortium name="The Broad Institute Genomics Platform"/>
            <consortium name="The Broad Institute Genome Sequencing Center for Infectious Disease"/>
            <person name="Wu L."/>
            <person name="Ma J."/>
        </authorList>
    </citation>
    <scope>NUCLEOTIDE SEQUENCE [LARGE SCALE GENOMIC DNA]</scope>
    <source>
        <strain evidence="7">CGMCC 1.12849</strain>
    </source>
</reference>
<organism evidence="6 7">
    <name type="scientific">Glutamicibacter bergerei</name>
    <dbReference type="NCBI Taxonomy" id="256702"/>
    <lineage>
        <taxon>Bacteria</taxon>
        <taxon>Bacillati</taxon>
        <taxon>Actinomycetota</taxon>
        <taxon>Actinomycetes</taxon>
        <taxon>Micrococcales</taxon>
        <taxon>Micrococcaceae</taxon>
        <taxon>Glutamicibacter</taxon>
    </lineage>
</organism>
<dbReference type="Pfam" id="PF00534">
    <property type="entry name" value="Glycos_transf_1"/>
    <property type="match status" value="1"/>
</dbReference>
<dbReference type="InterPro" id="IPR050194">
    <property type="entry name" value="Glycosyltransferase_grp1"/>
</dbReference>
<dbReference type="CDD" id="cd03794">
    <property type="entry name" value="GT4_WbuB-like"/>
    <property type="match status" value="1"/>
</dbReference>
<evidence type="ECO:0000259" key="4">
    <source>
        <dbReference type="Pfam" id="PF00534"/>
    </source>
</evidence>
<evidence type="ECO:0000256" key="3">
    <source>
        <dbReference type="ARBA" id="ARBA00022679"/>
    </source>
</evidence>
<evidence type="ECO:0000259" key="5">
    <source>
        <dbReference type="Pfam" id="PF13579"/>
    </source>
</evidence>
<dbReference type="EMBL" id="JBHSHE010000012">
    <property type="protein sequence ID" value="MFC4715132.1"/>
    <property type="molecule type" value="Genomic_DNA"/>
</dbReference>
<sequence>MSESRAFVSKVLARLSNSKVPPNAGSTEKATRAQSMDFQVQAGVARDQKDFEQARDFYRKAIVTDPSNSGAYVNYINLLISLRQSEVAWEISRLLMVADPSHIRGLELYLELAKTQRDKSQSVTKVMRNFSEAVQLRENRHRAALDFLIPHKALDAIKYIANHSSDDVARAVAQADLAIRSQIPTEDAVSIINNCSNPNLAFSILWLARGKTGSAIEALSKLNSEEFPFDALRQAIRRAKNIDKMKQASKYAEIYAAKKPQDKWIKNIANTFNKKSPSNYLLGKQGYKFPALKSTPEYSVDAKKVFYLLHNSLPHHSAGYATRTHGLLSELNNSEWTVDGVTRLGYPYDMPGMAEIDDVPNVNRVGQVDYRRLLAGRDIEKKNPLFDYVQRYSQHLQRLAKSEKPAIIHAASNHWNGLAAVTAANRLGIPSVYEVRGLWEVTRGSRDPEWANGNMYKFMARMEADAAKGATRVFAITRALKDELVNRGVDPNKIEIIPNGVDTKRFQPKERDADLAHRLNIEGKTVIGYVGSILDYEGIELLIDAAGKLKSERDDFHVLIVGDGAELEKFRARVVEEQLDDVITFTGRVPHEEVESYYSLIDITPFPRLPLPVCEMVSPLKPFEAMAMGKAVVASNVDALAEIVVPGLNGLLHEKGSQDSLTSQLKLLLEDSDLREKLGSQARDWVVEERDWSKLASIISNTYDDLWKLQNKD</sequence>
<proteinExistence type="predicted"/>
<evidence type="ECO:0000313" key="6">
    <source>
        <dbReference type="EMBL" id="MFC4715132.1"/>
    </source>
</evidence>
<dbReference type="Gene3D" id="3.40.50.2000">
    <property type="entry name" value="Glycogen Phosphorylase B"/>
    <property type="match status" value="2"/>
</dbReference>
<comment type="caution">
    <text evidence="6">The sequence shown here is derived from an EMBL/GenBank/DDBJ whole genome shotgun (WGS) entry which is preliminary data.</text>
</comment>
<dbReference type="Gene3D" id="1.25.40.10">
    <property type="entry name" value="Tetratricopeptide repeat domain"/>
    <property type="match status" value="1"/>
</dbReference>
<dbReference type="PANTHER" id="PTHR45947">
    <property type="entry name" value="SULFOQUINOVOSYL TRANSFERASE SQD2"/>
    <property type="match status" value="1"/>
</dbReference>
<dbReference type="InterPro" id="IPR011990">
    <property type="entry name" value="TPR-like_helical_dom_sf"/>
</dbReference>
<name>A0ABV9MGZ5_9MICC</name>
<keyword evidence="3" id="KW-0808">Transferase</keyword>
<accession>A0ABV9MGZ5</accession>
<dbReference type="SUPFAM" id="SSF53756">
    <property type="entry name" value="UDP-Glycosyltransferase/glycogen phosphorylase"/>
    <property type="match status" value="1"/>
</dbReference>
<dbReference type="SUPFAM" id="SSF48452">
    <property type="entry name" value="TPR-like"/>
    <property type="match status" value="1"/>
</dbReference>
<dbReference type="Proteomes" id="UP001595884">
    <property type="component" value="Unassembled WGS sequence"/>
</dbReference>